<evidence type="ECO:0000313" key="2">
    <source>
        <dbReference type="Proteomes" id="UP001631969"/>
    </source>
</evidence>
<comment type="caution">
    <text evidence="1">The sequence shown here is derived from an EMBL/GenBank/DDBJ whole genome shotgun (WGS) entry which is preliminary data.</text>
</comment>
<gene>
    <name evidence="1" type="ORF">ACI1P1_25775</name>
</gene>
<sequence length="363" mass="41467">MIKILVVDDEWIALDILEILLGEIDGVALVGKCVQVKEALDTAAAQQPDLIFLDIEMPGMSGLAAFERFRELCPEAEIVFITAYQQYAVTAFDLSAMDYLLKPVSRERLARTVERYKTRRGQGGAESEGGMPEEHGLRVKVLGSLEVYGESGTLLAWRTKKTRELFAFLLHQKGPVYRDRILDSLWPEHDLEKAQTLFHTSLYQLRHTLKQGGYGQMVSFADERYMMSHEDLRCDADELELLLASDRSGSRAAEALALYRGDYLEEESYGWAETRRYKLRASFLEYLNHAAGQVKGGRREAVLRKRIELEPYTDSHYRDLLLHLREQGSSAAMEELYRQMREKYMGELGLEPSLTLKELLEGV</sequence>
<dbReference type="Proteomes" id="UP001631969">
    <property type="component" value="Unassembled WGS sequence"/>
</dbReference>
<evidence type="ECO:0000313" key="1">
    <source>
        <dbReference type="EMBL" id="MFM9331713.1"/>
    </source>
</evidence>
<proteinExistence type="predicted"/>
<dbReference type="EMBL" id="JBJURJ010000021">
    <property type="protein sequence ID" value="MFM9331713.1"/>
    <property type="molecule type" value="Genomic_DNA"/>
</dbReference>
<organism evidence="1 2">
    <name type="scientific">Paenibacillus mesotrionivorans</name>
    <dbReference type="NCBI Taxonomy" id="3160968"/>
    <lineage>
        <taxon>Bacteria</taxon>
        <taxon>Bacillati</taxon>
        <taxon>Bacillota</taxon>
        <taxon>Bacilli</taxon>
        <taxon>Bacillales</taxon>
        <taxon>Paenibacillaceae</taxon>
        <taxon>Paenibacillus</taxon>
    </lineage>
</organism>
<keyword evidence="2" id="KW-1185">Reference proteome</keyword>
<reference evidence="1" key="1">
    <citation type="submission" date="2024-12" db="EMBL/GenBank/DDBJ databases">
        <authorList>
            <person name="Wu N."/>
        </authorList>
    </citation>
    <scope>NUCLEOTIDE SEQUENCE</scope>
    <source>
        <strain evidence="1">P15</strain>
    </source>
</reference>
<accession>A0ACC7P413</accession>
<name>A0ACC7P413_9BACL</name>
<protein>
    <submittedName>
        <fullName evidence="1">Response regulator</fullName>
    </submittedName>
</protein>